<keyword evidence="3" id="KW-1185">Reference proteome</keyword>
<keyword evidence="1" id="KW-1133">Transmembrane helix</keyword>
<protein>
    <recommendedName>
        <fullName evidence="4">1-deoxy-D-xylulose-5-phosphate synthase</fullName>
    </recommendedName>
</protein>
<proteinExistence type="predicted"/>
<keyword evidence="1" id="KW-0812">Transmembrane</keyword>
<gene>
    <name evidence="2" type="ORF">EJK80_09075</name>
</gene>
<dbReference type="RefSeq" id="WP_066488211.1">
    <property type="nucleotide sequence ID" value="NZ_JADPQA010000005.1"/>
</dbReference>
<evidence type="ECO:0000313" key="2">
    <source>
        <dbReference type="EMBL" id="TQE43149.1"/>
    </source>
</evidence>
<dbReference type="Proteomes" id="UP000318080">
    <property type="component" value="Unassembled WGS sequence"/>
</dbReference>
<dbReference type="Pfam" id="PF20381">
    <property type="entry name" value="Rv1476"/>
    <property type="match status" value="1"/>
</dbReference>
<sequence>MIPPDADIADLSQQLLEDSVAYSNVGLASDPALQASVSGALQPGEGIAVVDIYPDKFADLRDLAQALKEASDLDTVIVQAPQGISAVSDSHSRAALESAQQAVAPGLDQVTALNQLHAHLGAATMPAEWLILGLAITALAGAATVFIRARSSKKV</sequence>
<accession>A0A540R5X9</accession>
<comment type="caution">
    <text evidence="2">The sequence shown here is derived from an EMBL/GenBank/DDBJ whole genome shotgun (WGS) entry which is preliminary data.</text>
</comment>
<feature type="transmembrane region" description="Helical" evidence="1">
    <location>
        <begin position="129"/>
        <end position="149"/>
    </location>
</feature>
<organism evidence="2 3">
    <name type="scientific">Corynebacterium phoceense</name>
    <dbReference type="NCBI Taxonomy" id="1686286"/>
    <lineage>
        <taxon>Bacteria</taxon>
        <taxon>Bacillati</taxon>
        <taxon>Actinomycetota</taxon>
        <taxon>Actinomycetes</taxon>
        <taxon>Mycobacteriales</taxon>
        <taxon>Corynebacteriaceae</taxon>
        <taxon>Corynebacterium</taxon>
    </lineage>
</organism>
<evidence type="ECO:0000256" key="1">
    <source>
        <dbReference type="SAM" id="Phobius"/>
    </source>
</evidence>
<dbReference type="EMBL" id="VHIR01000012">
    <property type="protein sequence ID" value="TQE43149.1"/>
    <property type="molecule type" value="Genomic_DNA"/>
</dbReference>
<evidence type="ECO:0008006" key="4">
    <source>
        <dbReference type="Google" id="ProtNLM"/>
    </source>
</evidence>
<dbReference type="STRING" id="1686286.GCA_900092335_01830"/>
<reference evidence="2 3" key="1">
    <citation type="submission" date="2019-06" db="EMBL/GenBank/DDBJ databases">
        <title>Draft genome of C. phoceense Strain 272.</title>
        <authorList>
            <person name="Pacheco L.G.C."/>
            <person name="Barberis C.M."/>
            <person name="Almuzara M.N."/>
            <person name="Traglia G.M."/>
            <person name="Santos C.S."/>
            <person name="Rocha D.J.P.G."/>
            <person name="Aguiar E.R.G.R."/>
            <person name="Vay C.A."/>
        </authorList>
    </citation>
    <scope>NUCLEOTIDE SEQUENCE [LARGE SCALE GENOMIC DNA]</scope>
    <source>
        <strain evidence="2 3">272</strain>
    </source>
</reference>
<dbReference type="GeneID" id="79853024"/>
<evidence type="ECO:0000313" key="3">
    <source>
        <dbReference type="Proteomes" id="UP000318080"/>
    </source>
</evidence>
<dbReference type="InterPro" id="IPR046498">
    <property type="entry name" value="Rv1476-like"/>
</dbReference>
<keyword evidence="1" id="KW-0472">Membrane</keyword>
<dbReference type="AlphaFoldDB" id="A0A540R5X9"/>
<name>A0A540R5X9_9CORY</name>